<name>A0A7Z0QU92_9GAMM</name>
<comment type="caution">
    <text evidence="2">The sequence shown here is derived from an EMBL/GenBank/DDBJ whole genome shotgun (WGS) entry which is preliminary data.</text>
</comment>
<proteinExistence type="predicted"/>
<accession>A0A7Z0QU92</accession>
<dbReference type="InterPro" id="IPR050383">
    <property type="entry name" value="GlyoxalaseI/FosfomycinResist"/>
</dbReference>
<organism evidence="2 3">
    <name type="scientific">Luteimonas deserti</name>
    <dbReference type="NCBI Taxonomy" id="2752306"/>
    <lineage>
        <taxon>Bacteria</taxon>
        <taxon>Pseudomonadati</taxon>
        <taxon>Pseudomonadota</taxon>
        <taxon>Gammaproteobacteria</taxon>
        <taxon>Lysobacterales</taxon>
        <taxon>Lysobacteraceae</taxon>
        <taxon>Luteimonas</taxon>
    </lineage>
</organism>
<dbReference type="PANTHER" id="PTHR21366">
    <property type="entry name" value="GLYOXALASE FAMILY PROTEIN"/>
    <property type="match status" value="1"/>
</dbReference>
<dbReference type="InterPro" id="IPR037523">
    <property type="entry name" value="VOC_core"/>
</dbReference>
<reference evidence="2 3" key="1">
    <citation type="submission" date="2020-07" db="EMBL/GenBank/DDBJ databases">
        <title>isolation of Luteimonas sp. SJ-16.</title>
        <authorList>
            <person name="Huang X.-X."/>
            <person name="Xu L."/>
            <person name="Sun J.-Q."/>
        </authorList>
    </citation>
    <scope>NUCLEOTIDE SEQUENCE [LARGE SCALE GENOMIC DNA]</scope>
    <source>
        <strain evidence="2 3">SJ-16</strain>
    </source>
</reference>
<dbReference type="EMBL" id="JACCJZ010000017">
    <property type="protein sequence ID" value="NYZ63145.1"/>
    <property type="molecule type" value="Genomic_DNA"/>
</dbReference>
<dbReference type="InterPro" id="IPR029068">
    <property type="entry name" value="Glyas_Bleomycin-R_OHBP_Dase"/>
</dbReference>
<evidence type="ECO:0000259" key="1">
    <source>
        <dbReference type="PROSITE" id="PS51819"/>
    </source>
</evidence>
<dbReference type="PROSITE" id="PS51819">
    <property type="entry name" value="VOC"/>
    <property type="match status" value="1"/>
</dbReference>
<dbReference type="AlphaFoldDB" id="A0A7Z0QU92"/>
<dbReference type="Gene3D" id="3.10.180.10">
    <property type="entry name" value="2,3-Dihydroxybiphenyl 1,2-Dioxygenase, domain 1"/>
    <property type="match status" value="1"/>
</dbReference>
<dbReference type="SUPFAM" id="SSF54593">
    <property type="entry name" value="Glyoxalase/Bleomycin resistance protein/Dihydroxybiphenyl dioxygenase"/>
    <property type="match status" value="1"/>
</dbReference>
<feature type="domain" description="VOC" evidence="1">
    <location>
        <begin position="13"/>
        <end position="138"/>
    </location>
</feature>
<evidence type="ECO:0000313" key="3">
    <source>
        <dbReference type="Proteomes" id="UP000589896"/>
    </source>
</evidence>
<dbReference type="PANTHER" id="PTHR21366:SF22">
    <property type="entry name" value="VOC DOMAIN-CONTAINING PROTEIN"/>
    <property type="match status" value="1"/>
</dbReference>
<gene>
    <name evidence="2" type="ORF">H0E82_10270</name>
</gene>
<dbReference type="InterPro" id="IPR004360">
    <property type="entry name" value="Glyas_Fos-R_dOase_dom"/>
</dbReference>
<protein>
    <submittedName>
        <fullName evidence="2">VOC family protein</fullName>
    </submittedName>
</protein>
<dbReference type="Pfam" id="PF00903">
    <property type="entry name" value="Glyoxalase"/>
    <property type="match status" value="1"/>
</dbReference>
<sequence length="144" mass="15572">MHMPPDPAPPIVGVLETALYVDDMARSVDFFANVLGLAVMLRTERLTAFDAGARSVLLVFARGGSVDDVCGERGTVPGHDGSGPLHMALRIDADAYADWKARLNAHAVPIRGEMTWPAGGRSLYFEDPDGHVLELATPGLWRNY</sequence>
<keyword evidence="3" id="KW-1185">Reference proteome</keyword>
<evidence type="ECO:0000313" key="2">
    <source>
        <dbReference type="EMBL" id="NYZ63145.1"/>
    </source>
</evidence>
<dbReference type="Proteomes" id="UP000589896">
    <property type="component" value="Unassembled WGS sequence"/>
</dbReference>